<dbReference type="OrthoDB" id="4062651at2759"/>
<name>A0A8J5H2C4_ZINOF</name>
<feature type="region of interest" description="Disordered" evidence="1">
    <location>
        <begin position="1"/>
        <end position="20"/>
    </location>
</feature>
<dbReference type="AlphaFoldDB" id="A0A8J5H2C4"/>
<proteinExistence type="predicted"/>
<dbReference type="Pfam" id="PF00069">
    <property type="entry name" value="Pkinase"/>
    <property type="match status" value="1"/>
</dbReference>
<accession>A0A8J5H2C4</accession>
<feature type="domain" description="Protein kinase" evidence="2">
    <location>
        <begin position="43"/>
        <end position="414"/>
    </location>
</feature>
<evidence type="ECO:0000313" key="3">
    <source>
        <dbReference type="EMBL" id="KAG6515666.1"/>
    </source>
</evidence>
<organism evidence="3 4">
    <name type="scientific">Zingiber officinale</name>
    <name type="common">Ginger</name>
    <name type="synonym">Amomum zingiber</name>
    <dbReference type="NCBI Taxonomy" id="94328"/>
    <lineage>
        <taxon>Eukaryota</taxon>
        <taxon>Viridiplantae</taxon>
        <taxon>Streptophyta</taxon>
        <taxon>Embryophyta</taxon>
        <taxon>Tracheophyta</taxon>
        <taxon>Spermatophyta</taxon>
        <taxon>Magnoliopsida</taxon>
        <taxon>Liliopsida</taxon>
        <taxon>Zingiberales</taxon>
        <taxon>Zingiberaceae</taxon>
        <taxon>Zingiber</taxon>
    </lineage>
</organism>
<dbReference type="EMBL" id="JACMSC010000007">
    <property type="protein sequence ID" value="KAG6515666.1"/>
    <property type="molecule type" value="Genomic_DNA"/>
</dbReference>
<dbReference type="PANTHER" id="PTHR46863">
    <property type="entry name" value="OS09G0572100 PROTEIN"/>
    <property type="match status" value="1"/>
</dbReference>
<gene>
    <name evidence="3" type="ORF">ZIOFF_026095</name>
</gene>
<dbReference type="GO" id="GO:0005524">
    <property type="term" value="F:ATP binding"/>
    <property type="evidence" value="ECO:0007669"/>
    <property type="project" value="InterPro"/>
</dbReference>
<protein>
    <recommendedName>
        <fullName evidence="2">Protein kinase domain-containing protein</fullName>
    </recommendedName>
</protein>
<dbReference type="PROSITE" id="PS50011">
    <property type="entry name" value="PROTEIN_KINASE_DOM"/>
    <property type="match status" value="1"/>
</dbReference>
<evidence type="ECO:0000259" key="2">
    <source>
        <dbReference type="PROSITE" id="PS50011"/>
    </source>
</evidence>
<keyword evidence="4" id="KW-1185">Reference proteome</keyword>
<evidence type="ECO:0000313" key="4">
    <source>
        <dbReference type="Proteomes" id="UP000734854"/>
    </source>
</evidence>
<dbReference type="InterPro" id="IPR000719">
    <property type="entry name" value="Prot_kinase_dom"/>
</dbReference>
<dbReference type="PANTHER" id="PTHR46863:SF1">
    <property type="entry name" value="PROTEIN KINASE SUPERFAMILY PROTEIN"/>
    <property type="match status" value="1"/>
</dbReference>
<reference evidence="3 4" key="1">
    <citation type="submission" date="2020-08" db="EMBL/GenBank/DDBJ databases">
        <title>Plant Genome Project.</title>
        <authorList>
            <person name="Zhang R.-G."/>
        </authorList>
    </citation>
    <scope>NUCLEOTIDE SEQUENCE [LARGE SCALE GENOMIC DNA]</scope>
    <source>
        <tissue evidence="3">Rhizome</tissue>
    </source>
</reference>
<dbReference type="Proteomes" id="UP000734854">
    <property type="component" value="Unassembled WGS sequence"/>
</dbReference>
<dbReference type="GO" id="GO:0004672">
    <property type="term" value="F:protein kinase activity"/>
    <property type="evidence" value="ECO:0007669"/>
    <property type="project" value="InterPro"/>
</dbReference>
<comment type="caution">
    <text evidence="3">The sequence shown here is derived from an EMBL/GenBank/DDBJ whole genome shotgun (WGS) entry which is preliminary data.</text>
</comment>
<evidence type="ECO:0000256" key="1">
    <source>
        <dbReference type="SAM" id="MobiDB-lite"/>
    </source>
</evidence>
<sequence length="438" mass="47727">MCRTRRDVDAVAPAAKQRHSPTASVSNDAIIYPSSSSANGYVYDSSSVLASTSTSSTSSSSAALQLRLSLSAQDSRRFVLYPFDEILFATGGFLSPPLTPSADSWRCLLRGADVVVLRRRFRGDPAFLPSRIAALSRSHHGSFADILGASLDADEHLYLVYAFVNGPSLACCLRNPQNPSFTPLSTWLSRIQVAADLAQGLEYIHHHSEAVAAAAGTPGRRQRQGTVHNQVKSSSVIVVEPGLHAKICHFGAAEIAGEIPGSDSNEEEADTEPLALMRNWSRGRKIEGTRGYIAPEVLAGGTISRRSDVYAFGVVLLELISGEEPVRYRFCRDTGAIENASVVETARKAMRQETEEVEDRRRGRLRQWVDRRLGDSFPVEAAEEVVRVALRCVAEEEEARPDMVWVAGKLSKLLLQAKAWDGKVKTTATSYLTAVVAR</sequence>